<keyword evidence="2" id="KW-1185">Reference proteome</keyword>
<sequence>MKAQSGRPRREKKQVSMVDVVGDKGQRRDMIRRALSLLNEEKAHKVAEKVSRSRDITHTRSDHK</sequence>
<evidence type="ECO:0000313" key="2">
    <source>
        <dbReference type="Proteomes" id="UP001419268"/>
    </source>
</evidence>
<protein>
    <submittedName>
        <fullName evidence="1">Uncharacterized protein</fullName>
    </submittedName>
</protein>
<proteinExistence type="predicted"/>
<organism evidence="1 2">
    <name type="scientific">Stephania cephalantha</name>
    <dbReference type="NCBI Taxonomy" id="152367"/>
    <lineage>
        <taxon>Eukaryota</taxon>
        <taxon>Viridiplantae</taxon>
        <taxon>Streptophyta</taxon>
        <taxon>Embryophyta</taxon>
        <taxon>Tracheophyta</taxon>
        <taxon>Spermatophyta</taxon>
        <taxon>Magnoliopsida</taxon>
        <taxon>Ranunculales</taxon>
        <taxon>Menispermaceae</taxon>
        <taxon>Menispermoideae</taxon>
        <taxon>Cissampelideae</taxon>
        <taxon>Stephania</taxon>
    </lineage>
</organism>
<name>A0AAP0KC05_9MAGN</name>
<dbReference type="EMBL" id="JBBNAG010000003">
    <property type="protein sequence ID" value="KAK9148395.1"/>
    <property type="molecule type" value="Genomic_DNA"/>
</dbReference>
<gene>
    <name evidence="1" type="ORF">Scep_007152</name>
</gene>
<accession>A0AAP0KC05</accession>
<reference evidence="1 2" key="1">
    <citation type="submission" date="2024-01" db="EMBL/GenBank/DDBJ databases">
        <title>Genome assemblies of Stephania.</title>
        <authorList>
            <person name="Yang L."/>
        </authorList>
    </citation>
    <scope>NUCLEOTIDE SEQUENCE [LARGE SCALE GENOMIC DNA]</scope>
    <source>
        <strain evidence="1">JXDWG</strain>
        <tissue evidence="1">Leaf</tissue>
    </source>
</reference>
<dbReference type="Proteomes" id="UP001419268">
    <property type="component" value="Unassembled WGS sequence"/>
</dbReference>
<comment type="caution">
    <text evidence="1">The sequence shown here is derived from an EMBL/GenBank/DDBJ whole genome shotgun (WGS) entry which is preliminary data.</text>
</comment>
<evidence type="ECO:0000313" key="1">
    <source>
        <dbReference type="EMBL" id="KAK9148395.1"/>
    </source>
</evidence>
<dbReference type="AlphaFoldDB" id="A0AAP0KC05"/>